<evidence type="ECO:0000256" key="1">
    <source>
        <dbReference type="ARBA" id="ARBA00022741"/>
    </source>
</evidence>
<dbReference type="InterPro" id="IPR001752">
    <property type="entry name" value="Kinesin_motor_dom"/>
</dbReference>
<accession>D7FWX4</accession>
<dbReference type="EMBL" id="FN649739">
    <property type="protein sequence ID" value="CBJ32212.1"/>
    <property type="molecule type" value="Genomic_DNA"/>
</dbReference>
<evidence type="ECO:0000313" key="8">
    <source>
        <dbReference type="Proteomes" id="UP000002630"/>
    </source>
</evidence>
<feature type="compositionally biased region" description="Basic and acidic residues" evidence="5">
    <location>
        <begin position="521"/>
        <end position="541"/>
    </location>
</feature>
<dbReference type="STRING" id="2880.D7FWX4"/>
<gene>
    <name evidence="7" type="ORF">Esi_0317_0025</name>
</gene>
<feature type="compositionally biased region" description="Basic residues" evidence="5">
    <location>
        <begin position="1722"/>
        <end position="1735"/>
    </location>
</feature>
<evidence type="ECO:0000256" key="2">
    <source>
        <dbReference type="ARBA" id="ARBA00022840"/>
    </source>
</evidence>
<feature type="coiled-coil region" evidence="4">
    <location>
        <begin position="822"/>
        <end position="853"/>
    </location>
</feature>
<feature type="coiled-coil region" evidence="4">
    <location>
        <begin position="881"/>
        <end position="912"/>
    </location>
</feature>
<keyword evidence="2 3" id="KW-0067">ATP-binding</keyword>
<dbReference type="eggNOG" id="KOG0245">
    <property type="taxonomic scope" value="Eukaryota"/>
</dbReference>
<evidence type="ECO:0000256" key="4">
    <source>
        <dbReference type="SAM" id="Coils"/>
    </source>
</evidence>
<dbReference type="GO" id="GO:0007018">
    <property type="term" value="P:microtubule-based movement"/>
    <property type="evidence" value="ECO:0007669"/>
    <property type="project" value="InterPro"/>
</dbReference>
<feature type="region of interest" description="Disordered" evidence="5">
    <location>
        <begin position="487"/>
        <end position="541"/>
    </location>
</feature>
<dbReference type="PROSITE" id="PS00411">
    <property type="entry name" value="KINESIN_MOTOR_1"/>
    <property type="match status" value="1"/>
</dbReference>
<dbReference type="InterPro" id="IPR036961">
    <property type="entry name" value="Kinesin_motor_dom_sf"/>
</dbReference>
<feature type="compositionally biased region" description="Basic and acidic residues" evidence="5">
    <location>
        <begin position="504"/>
        <end position="513"/>
    </location>
</feature>
<protein>
    <recommendedName>
        <fullName evidence="6">Kinesin motor domain-containing protein</fullName>
    </recommendedName>
</protein>
<feature type="compositionally biased region" description="Basic and acidic residues" evidence="5">
    <location>
        <begin position="928"/>
        <end position="942"/>
    </location>
</feature>
<dbReference type="InterPro" id="IPR027417">
    <property type="entry name" value="P-loop_NTPase"/>
</dbReference>
<feature type="coiled-coil region" evidence="4">
    <location>
        <begin position="1110"/>
        <end position="1141"/>
    </location>
</feature>
<dbReference type="InParanoid" id="D7FWX4"/>
<dbReference type="GO" id="GO:0005524">
    <property type="term" value="F:ATP binding"/>
    <property type="evidence" value="ECO:0007669"/>
    <property type="project" value="UniProtKB-UniRule"/>
</dbReference>
<name>D7FWX4_ECTSI</name>
<dbReference type="SMART" id="SM00129">
    <property type="entry name" value="KISc"/>
    <property type="match status" value="1"/>
</dbReference>
<feature type="coiled-coil region" evidence="4">
    <location>
        <begin position="1348"/>
        <end position="1383"/>
    </location>
</feature>
<keyword evidence="1 3" id="KW-0547">Nucleotide-binding</keyword>
<comment type="similarity">
    <text evidence="3">Belongs to the TRAFAC class myosin-kinesin ATPase superfamily. Kinesin family.</text>
</comment>
<keyword evidence="8" id="KW-1185">Reference proteome</keyword>
<dbReference type="GO" id="GO:0008017">
    <property type="term" value="F:microtubule binding"/>
    <property type="evidence" value="ECO:0007669"/>
    <property type="project" value="InterPro"/>
</dbReference>
<evidence type="ECO:0000259" key="6">
    <source>
        <dbReference type="PROSITE" id="PS50067"/>
    </source>
</evidence>
<dbReference type="EMBL" id="FN648506">
    <property type="protein sequence ID" value="CBJ32212.1"/>
    <property type="molecule type" value="Genomic_DNA"/>
</dbReference>
<organism evidence="7 8">
    <name type="scientific">Ectocarpus siliculosus</name>
    <name type="common">Brown alga</name>
    <name type="synonym">Conferva siliculosa</name>
    <dbReference type="NCBI Taxonomy" id="2880"/>
    <lineage>
        <taxon>Eukaryota</taxon>
        <taxon>Sar</taxon>
        <taxon>Stramenopiles</taxon>
        <taxon>Ochrophyta</taxon>
        <taxon>PX clade</taxon>
        <taxon>Phaeophyceae</taxon>
        <taxon>Ectocarpales</taxon>
        <taxon>Ectocarpaceae</taxon>
        <taxon>Ectocarpus</taxon>
    </lineage>
</organism>
<dbReference type="Proteomes" id="UP000002630">
    <property type="component" value="Linkage Group LG14"/>
</dbReference>
<dbReference type="OMA" id="YEQHETL"/>
<feature type="coiled-coil region" evidence="4">
    <location>
        <begin position="767"/>
        <end position="794"/>
    </location>
</feature>
<dbReference type="OrthoDB" id="3176171at2759"/>
<feature type="region of interest" description="Disordered" evidence="5">
    <location>
        <begin position="338"/>
        <end position="357"/>
    </location>
</feature>
<dbReference type="Gene3D" id="3.40.850.10">
    <property type="entry name" value="Kinesin motor domain"/>
    <property type="match status" value="1"/>
</dbReference>
<feature type="region of interest" description="Disordered" evidence="5">
    <location>
        <begin position="915"/>
        <end position="942"/>
    </location>
</feature>
<feature type="region of interest" description="Disordered" evidence="5">
    <location>
        <begin position="655"/>
        <end position="678"/>
    </location>
</feature>
<evidence type="ECO:0000256" key="3">
    <source>
        <dbReference type="PROSITE-ProRule" id="PRU00283"/>
    </source>
</evidence>
<proteinExistence type="inferred from homology"/>
<feature type="compositionally biased region" description="Basic and acidic residues" evidence="5">
    <location>
        <begin position="669"/>
        <end position="678"/>
    </location>
</feature>
<feature type="region of interest" description="Disordered" evidence="5">
    <location>
        <begin position="264"/>
        <end position="287"/>
    </location>
</feature>
<dbReference type="GO" id="GO:0003777">
    <property type="term" value="F:microtubule motor activity"/>
    <property type="evidence" value="ECO:0007669"/>
    <property type="project" value="InterPro"/>
</dbReference>
<evidence type="ECO:0000313" key="7">
    <source>
        <dbReference type="EMBL" id="CBJ32212.1"/>
    </source>
</evidence>
<feature type="coiled-coil region" evidence="4">
    <location>
        <begin position="425"/>
        <end position="452"/>
    </location>
</feature>
<feature type="region of interest" description="Disordered" evidence="5">
    <location>
        <begin position="1691"/>
        <end position="1757"/>
    </location>
</feature>
<dbReference type="SUPFAM" id="SSF52540">
    <property type="entry name" value="P-loop containing nucleoside triphosphate hydrolases"/>
    <property type="match status" value="1"/>
</dbReference>
<dbReference type="Pfam" id="PF00225">
    <property type="entry name" value="Kinesin"/>
    <property type="match status" value="1"/>
</dbReference>
<keyword evidence="3" id="KW-0505">Motor protein</keyword>
<dbReference type="InterPro" id="IPR019821">
    <property type="entry name" value="Kinesin_motor_CS"/>
</dbReference>
<feature type="domain" description="Kinesin motor" evidence="6">
    <location>
        <begin position="1"/>
        <end position="410"/>
    </location>
</feature>
<dbReference type="PROSITE" id="PS50067">
    <property type="entry name" value="KINESIN_MOTOR_2"/>
    <property type="match status" value="1"/>
</dbReference>
<feature type="coiled-coil region" evidence="4">
    <location>
        <begin position="1173"/>
        <end position="1232"/>
    </location>
</feature>
<dbReference type="PANTHER" id="PTHR47117">
    <property type="entry name" value="STAR-RELATED LIPID TRANSFER PROTEIN 9"/>
    <property type="match status" value="1"/>
</dbReference>
<keyword evidence="4" id="KW-0175">Coiled coil</keyword>
<feature type="compositionally biased region" description="Basic and acidic residues" evidence="5">
    <location>
        <begin position="266"/>
        <end position="276"/>
    </location>
</feature>
<dbReference type="PRINTS" id="PR00380">
    <property type="entry name" value="KINESINHEAVY"/>
</dbReference>
<feature type="binding site" evidence="3">
    <location>
        <begin position="107"/>
        <end position="114"/>
    </location>
    <ligand>
        <name>ATP</name>
        <dbReference type="ChEBI" id="CHEBI:30616"/>
    </ligand>
</feature>
<evidence type="ECO:0000256" key="5">
    <source>
        <dbReference type="SAM" id="MobiDB-lite"/>
    </source>
</evidence>
<sequence>MAIAQVRPFSEKEKLAGKRCVISMAANQTKILDPAFFDSEDGSSSPGDRSMWERTFNFDHSFWSHSSAGRGLGGGRFSSQADVHQALGIFLLDNACRGFNCSLFAYGQTGSGKTYTMLGDSSDLTSAAGEGTAGLIPRICVELFERFGLSNSREADCRGAAENAFRKSGQASIQVSFCEIYNEQVRDLFAEGGSGHGLRVREHPTKGAFVEGLSARPVVCYQQVQQLLEDGMSARATAATAMNEVSSRSHAIFTIHITVTFTTKLSHGEREGKGGAEEGDAEDDVSSRSSKICLVDLAGSERANATGAKGDRLREAANINKSLSTLGDVIKALAKKADSGRGSGGGGASSNNSSNSESFIPYRNSMLTWLLKDSIGGNSKTVMLAAISPVAEAYQETMSTLRYVERAKDIVNSIAINDANANPLVGKLREEVRALQELLEEKEVGIAEHKAKEAMLTAALERAREGDDDKVLRALADADDLQAALQAERKDKESLEAASAKQARSQERKHARELQQQAGRHAADFEASQKQHEEEMSRAREEAAQMLACEVGLAKDQAVKERESLRAECEEAAKAEHLAVAKSHQEEIEGILKQHRTEIERQSQESVDAAAHAAESAATELSELRAKHAIDVADSTAAAEARQAQEIQRLREEFDREKESMKTATNEARLAEEAARDTEMQERIATATAAANKAREAAIQELRDQNDRSFEELSKVHAVAVKAAVEEATERLRVEHENEMAAARSAADTTLKESRLEEARLSEKTHAADAEALNQRYESELDALRLASEAALEKGQRDADAKLAARVREAAEDASVMQAESARTLQALKDSHIEELATANREYDSRLKRAVDEERSKAKVEQADATEALRAEADEARAVAEHEHREEIRAVEERLEAEIKALVDDSELRERESVEALTAENETSAAEAKARHEGALAAAEERWRDAAEAAAVAAEKKRTADVEAAELRASEAFAKLQTQAAATLAADQEKSRDEMRRIEKQHEANAEAVRAAAEEKRATDLAAADNLLSRSLSDAQNERAGAIAALDTQHREALALSEATHEDEVARLVADAEDRLSRSLVQTENGHRAAMEALDAQHREALAVRDATHRQAMDSLAADAQREAEAAARKAEEKLVSALSAIKSETEATTAAQDARQRDELRKVQEGFEAEALRAATAAENRREANLAALRQEVAQGEEKTKEVSESAEQRIAALSEKMVELKEAHKEELIRLSEWHTAAVGEAEKRHAAELSDAESTYRTSADTIRVEMAEQKAEFVSKHLLEMRKVKEAGVAELQRASREAEERSAAQQLKAASELDEAKAAHLRDLQAAAASAEEARKAEFEAAQDTLASTTSELKSEIARLEEQHRDDLQGKIAEAREAESNAHAKGLADTIAEADAVHERKLEDSLQVERSSHAAALSAISEQHEAEREAAATEINNLRESLQSEHRLAVDALEEAHRVAIERSEESSKKVVEELEVKVEAAQTAAADAQASANELETRAEALDEMLKASVGSNEQELAGHRSRVAQLQGFVARREAAVASASTDDNGDSANLSPAASRSLQQRVSDLRALAVGAGAAGLKVGGGETGLATFASTGLVEGLTMEKYAEELEVVLVRATVEAATARQDHLEADLQCQGVTRQLVGLKLVHAQLRECLEDTQVKLEHKSQSAARRLLNSAARLAYEFAKPDRFSTSPPRSPKSTKPRAMNRQNSASRSPRSRARGIAGRRNKAPQQEGEAVSNEQVPIDFSATL</sequence>
<reference evidence="7 8" key="1">
    <citation type="journal article" date="2010" name="Nature">
        <title>The Ectocarpus genome and the independent evolution of multicellularity in brown algae.</title>
        <authorList>
            <person name="Cock J.M."/>
            <person name="Sterck L."/>
            <person name="Rouze P."/>
            <person name="Scornet D."/>
            <person name="Allen A.E."/>
            <person name="Amoutzias G."/>
            <person name="Anthouard V."/>
            <person name="Artiguenave F."/>
            <person name="Aury J.M."/>
            <person name="Badger J.H."/>
            <person name="Beszteri B."/>
            <person name="Billiau K."/>
            <person name="Bonnet E."/>
            <person name="Bothwell J.H."/>
            <person name="Bowler C."/>
            <person name="Boyen C."/>
            <person name="Brownlee C."/>
            <person name="Carrano C.J."/>
            <person name="Charrier B."/>
            <person name="Cho G.Y."/>
            <person name="Coelho S.M."/>
            <person name="Collen J."/>
            <person name="Corre E."/>
            <person name="Da Silva C."/>
            <person name="Delage L."/>
            <person name="Delaroque N."/>
            <person name="Dittami S.M."/>
            <person name="Doulbeau S."/>
            <person name="Elias M."/>
            <person name="Farnham G."/>
            <person name="Gachon C.M."/>
            <person name="Gschloessl B."/>
            <person name="Heesch S."/>
            <person name="Jabbari K."/>
            <person name="Jubin C."/>
            <person name="Kawai H."/>
            <person name="Kimura K."/>
            <person name="Kloareg B."/>
            <person name="Kupper F.C."/>
            <person name="Lang D."/>
            <person name="Le Bail A."/>
            <person name="Leblanc C."/>
            <person name="Lerouge P."/>
            <person name="Lohr M."/>
            <person name="Lopez P.J."/>
            <person name="Martens C."/>
            <person name="Maumus F."/>
            <person name="Michel G."/>
            <person name="Miranda-Saavedra D."/>
            <person name="Morales J."/>
            <person name="Moreau H."/>
            <person name="Motomura T."/>
            <person name="Nagasato C."/>
            <person name="Napoli C.A."/>
            <person name="Nelson D.R."/>
            <person name="Nyvall-Collen P."/>
            <person name="Peters A.F."/>
            <person name="Pommier C."/>
            <person name="Potin P."/>
            <person name="Poulain J."/>
            <person name="Quesneville H."/>
            <person name="Read B."/>
            <person name="Rensing S.A."/>
            <person name="Ritter A."/>
            <person name="Rousvoal S."/>
            <person name="Samanta M."/>
            <person name="Samson G."/>
            <person name="Schroeder D.C."/>
            <person name="Segurens B."/>
            <person name="Strittmatter M."/>
            <person name="Tonon T."/>
            <person name="Tregear J.W."/>
            <person name="Valentin K."/>
            <person name="von Dassow P."/>
            <person name="Yamagishi T."/>
            <person name="Van de Peer Y."/>
            <person name="Wincker P."/>
        </authorList>
    </citation>
    <scope>NUCLEOTIDE SEQUENCE [LARGE SCALE GENOMIC DNA]</scope>
    <source>
        <strain evidence="8">Ec32 / CCAP1310/4</strain>
    </source>
</reference>
<feature type="coiled-coil region" evidence="4">
    <location>
        <begin position="1286"/>
        <end position="1313"/>
    </location>
</feature>
<feature type="compositionally biased region" description="Low complexity" evidence="5">
    <location>
        <begin position="1697"/>
        <end position="1721"/>
    </location>
</feature>
<feature type="coiled-coil region" evidence="4">
    <location>
        <begin position="1477"/>
        <end position="1511"/>
    </location>
</feature>